<evidence type="ECO:0000313" key="1">
    <source>
        <dbReference type="EMBL" id="OJD24003.1"/>
    </source>
</evidence>
<comment type="caution">
    <text evidence="1">The sequence shown here is derived from an EMBL/GenBank/DDBJ whole genome shotgun (WGS) entry which is preliminary data.</text>
</comment>
<sequence length="101" mass="11628">MVPTNIRAEVRVHSKIDEMWKRVELRFFQDSVAFGSDQPGLYILQFLKMVSDTDYSLVEDVTWNFPAVQADYVTAMGYCLGEAYEAPEDIVEVTTLCHSLW</sequence>
<name>A0A1J9QUT9_9EURO</name>
<evidence type="ECO:0000313" key="2">
    <source>
        <dbReference type="Proteomes" id="UP000242791"/>
    </source>
</evidence>
<proteinExistence type="predicted"/>
<dbReference type="EMBL" id="LGTZ01000658">
    <property type="protein sequence ID" value="OJD24003.1"/>
    <property type="molecule type" value="Genomic_DNA"/>
</dbReference>
<organism evidence="1 2">
    <name type="scientific">Blastomyces percursus</name>
    <dbReference type="NCBI Taxonomy" id="1658174"/>
    <lineage>
        <taxon>Eukaryota</taxon>
        <taxon>Fungi</taxon>
        <taxon>Dikarya</taxon>
        <taxon>Ascomycota</taxon>
        <taxon>Pezizomycotina</taxon>
        <taxon>Eurotiomycetes</taxon>
        <taxon>Eurotiomycetidae</taxon>
        <taxon>Onygenales</taxon>
        <taxon>Ajellomycetaceae</taxon>
        <taxon>Blastomyces</taxon>
    </lineage>
</organism>
<protein>
    <submittedName>
        <fullName evidence="1">Uncharacterized protein</fullName>
    </submittedName>
</protein>
<dbReference type="AlphaFoldDB" id="A0A1J9QUT9"/>
<reference evidence="1 2" key="1">
    <citation type="submission" date="2015-08" db="EMBL/GenBank/DDBJ databases">
        <title>Emmonsia species relationships and genome sequence.</title>
        <authorList>
            <person name="Cuomo C.A."/>
            <person name="Schwartz I.S."/>
            <person name="Kenyon C."/>
            <person name="De Hoog G.S."/>
            <person name="Govender N.P."/>
            <person name="Botha A."/>
            <person name="Moreno L."/>
            <person name="De Vries M."/>
            <person name="Munoz J.F."/>
            <person name="Stielow J.B."/>
        </authorList>
    </citation>
    <scope>NUCLEOTIDE SEQUENCE [LARGE SCALE GENOMIC DNA]</scope>
    <source>
        <strain evidence="1 2">EI222</strain>
    </source>
</reference>
<accession>A0A1J9QUT9</accession>
<dbReference type="VEuPathDB" id="FungiDB:ACJ73_04643"/>
<keyword evidence="2" id="KW-1185">Reference proteome</keyword>
<gene>
    <name evidence="1" type="ORF">ACJ73_04643</name>
</gene>
<dbReference type="Proteomes" id="UP000242791">
    <property type="component" value="Unassembled WGS sequence"/>
</dbReference>